<sequence length="324" mass="35185">MEVDTRDLEAAPTSASDTAPLLALPTFMPTTPSPPANTSLTTPPAEQPMSRPGGGRKVCYAWHGLNLGYGVYLAVVAGALGVGMAANGGASCESHLRAWASFEIVFCVLGVLNVVWKHRRVPQLVVDRNAQSDDVFIAASRLDIAGVYSGVLLNVAWIVWLVFGCIWTFEESNCVLEFLLNCATMIEAHLVMVGTLVAVILCAASAMPVLYFVRPDLFNEPSRGATKSLIDRTTKRTTYRPPAQRSSRDNADNDEENKKEKEIENESEKVDEGESCAICLSEYVAGEEVRELGCGHMFHANCAEAWLQTNKTCAACRRPIDQAA</sequence>
<keyword evidence="3" id="KW-0862">Zinc</keyword>
<evidence type="ECO:0000313" key="9">
    <source>
        <dbReference type="Proteomes" id="UP000011083"/>
    </source>
</evidence>
<dbReference type="OrthoDB" id="9984778at2759"/>
<feature type="region of interest" description="Disordered" evidence="5">
    <location>
        <begin position="24"/>
        <end position="51"/>
    </location>
</feature>
<feature type="domain" description="RING-type" evidence="7">
    <location>
        <begin position="276"/>
        <end position="317"/>
    </location>
</feature>
<proteinExistence type="predicted"/>
<dbReference type="EMBL" id="KB007936">
    <property type="protein sequence ID" value="ELR19138.1"/>
    <property type="molecule type" value="Genomic_DNA"/>
</dbReference>
<dbReference type="PROSITE" id="PS50089">
    <property type="entry name" value="ZF_RING_2"/>
    <property type="match status" value="1"/>
</dbReference>
<dbReference type="RefSeq" id="XP_004341209.1">
    <property type="nucleotide sequence ID" value="XM_004341161.1"/>
</dbReference>
<dbReference type="GO" id="GO:0008270">
    <property type="term" value="F:zinc ion binding"/>
    <property type="evidence" value="ECO:0007669"/>
    <property type="project" value="UniProtKB-KW"/>
</dbReference>
<feature type="region of interest" description="Disordered" evidence="5">
    <location>
        <begin position="236"/>
        <end position="268"/>
    </location>
</feature>
<evidence type="ECO:0000256" key="1">
    <source>
        <dbReference type="ARBA" id="ARBA00022723"/>
    </source>
</evidence>
<dbReference type="GeneID" id="14919943"/>
<evidence type="ECO:0000256" key="3">
    <source>
        <dbReference type="ARBA" id="ARBA00022833"/>
    </source>
</evidence>
<evidence type="ECO:0000259" key="7">
    <source>
        <dbReference type="PROSITE" id="PS50089"/>
    </source>
</evidence>
<accession>L8H352</accession>
<gene>
    <name evidence="8" type="ORF">ACA1_336110</name>
</gene>
<keyword evidence="1" id="KW-0479">Metal-binding</keyword>
<evidence type="ECO:0000313" key="8">
    <source>
        <dbReference type="EMBL" id="ELR19138.1"/>
    </source>
</evidence>
<dbReference type="PANTHER" id="PTHR45931:SF3">
    <property type="entry name" value="RING ZINC FINGER-CONTAINING PROTEIN"/>
    <property type="match status" value="1"/>
</dbReference>
<keyword evidence="9" id="KW-1185">Reference proteome</keyword>
<keyword evidence="6" id="KW-0812">Transmembrane</keyword>
<feature type="compositionally biased region" description="Basic and acidic residues" evidence="5">
    <location>
        <begin position="246"/>
        <end position="268"/>
    </location>
</feature>
<dbReference type="InterPro" id="IPR001841">
    <property type="entry name" value="Znf_RING"/>
</dbReference>
<dbReference type="Gene3D" id="3.30.40.10">
    <property type="entry name" value="Zinc/RING finger domain, C3HC4 (zinc finger)"/>
    <property type="match status" value="1"/>
</dbReference>
<keyword evidence="2 4" id="KW-0863">Zinc-finger</keyword>
<keyword evidence="6" id="KW-0472">Membrane</keyword>
<evidence type="ECO:0000256" key="2">
    <source>
        <dbReference type="ARBA" id="ARBA00022771"/>
    </source>
</evidence>
<evidence type="ECO:0000256" key="4">
    <source>
        <dbReference type="PROSITE-ProRule" id="PRU00175"/>
    </source>
</evidence>
<keyword evidence="6" id="KW-1133">Transmembrane helix</keyword>
<dbReference type="Pfam" id="PF13639">
    <property type="entry name" value="zf-RING_2"/>
    <property type="match status" value="1"/>
</dbReference>
<dbReference type="SUPFAM" id="SSF57850">
    <property type="entry name" value="RING/U-box"/>
    <property type="match status" value="1"/>
</dbReference>
<dbReference type="InterPro" id="IPR051834">
    <property type="entry name" value="RING_finger_E3_ligase"/>
</dbReference>
<dbReference type="InterPro" id="IPR013083">
    <property type="entry name" value="Znf_RING/FYVE/PHD"/>
</dbReference>
<dbReference type="STRING" id="1257118.L8H352"/>
<evidence type="ECO:0000256" key="6">
    <source>
        <dbReference type="SAM" id="Phobius"/>
    </source>
</evidence>
<dbReference type="KEGG" id="acan:ACA1_336110"/>
<dbReference type="VEuPathDB" id="AmoebaDB:ACA1_336110"/>
<dbReference type="GO" id="GO:0005634">
    <property type="term" value="C:nucleus"/>
    <property type="evidence" value="ECO:0007669"/>
    <property type="project" value="TreeGrafter"/>
</dbReference>
<dbReference type="SMART" id="SM00184">
    <property type="entry name" value="RING"/>
    <property type="match status" value="1"/>
</dbReference>
<organism evidence="8 9">
    <name type="scientific">Acanthamoeba castellanii (strain ATCC 30010 / Neff)</name>
    <dbReference type="NCBI Taxonomy" id="1257118"/>
    <lineage>
        <taxon>Eukaryota</taxon>
        <taxon>Amoebozoa</taxon>
        <taxon>Discosea</taxon>
        <taxon>Longamoebia</taxon>
        <taxon>Centramoebida</taxon>
        <taxon>Acanthamoebidae</taxon>
        <taxon>Acanthamoeba</taxon>
    </lineage>
</organism>
<name>L8H352_ACACF</name>
<dbReference type="PANTHER" id="PTHR45931">
    <property type="entry name" value="SI:CH211-59O9.10"/>
    <property type="match status" value="1"/>
</dbReference>
<reference evidence="8 9" key="1">
    <citation type="journal article" date="2013" name="Genome Biol.">
        <title>Genome of Acanthamoeba castellanii highlights extensive lateral gene transfer and early evolution of tyrosine kinase signaling.</title>
        <authorList>
            <person name="Clarke M."/>
            <person name="Lohan A.J."/>
            <person name="Liu B."/>
            <person name="Lagkouvardos I."/>
            <person name="Roy S."/>
            <person name="Zafar N."/>
            <person name="Bertelli C."/>
            <person name="Schilde C."/>
            <person name="Kianianmomeni A."/>
            <person name="Burglin T.R."/>
            <person name="Frech C."/>
            <person name="Turcotte B."/>
            <person name="Kopec K.O."/>
            <person name="Synnott J.M."/>
            <person name="Choo C."/>
            <person name="Paponov I."/>
            <person name="Finkler A."/>
            <person name="Soon Heng Tan C."/>
            <person name="Hutchins A.P."/>
            <person name="Weinmeier T."/>
            <person name="Rattei T."/>
            <person name="Chu J.S."/>
            <person name="Gimenez G."/>
            <person name="Irimia M."/>
            <person name="Rigden D.J."/>
            <person name="Fitzpatrick D.A."/>
            <person name="Lorenzo-Morales J."/>
            <person name="Bateman A."/>
            <person name="Chiu C.H."/>
            <person name="Tang P."/>
            <person name="Hegemann P."/>
            <person name="Fromm H."/>
            <person name="Raoult D."/>
            <person name="Greub G."/>
            <person name="Miranda-Saavedra D."/>
            <person name="Chen N."/>
            <person name="Nash P."/>
            <person name="Ginger M.L."/>
            <person name="Horn M."/>
            <person name="Schaap P."/>
            <person name="Caler L."/>
            <person name="Loftus B."/>
        </authorList>
    </citation>
    <scope>NUCLEOTIDE SEQUENCE [LARGE SCALE GENOMIC DNA]</scope>
    <source>
        <strain evidence="8 9">Neff</strain>
    </source>
</reference>
<dbReference type="GO" id="GO:0061630">
    <property type="term" value="F:ubiquitin protein ligase activity"/>
    <property type="evidence" value="ECO:0007669"/>
    <property type="project" value="TreeGrafter"/>
</dbReference>
<dbReference type="Proteomes" id="UP000011083">
    <property type="component" value="Unassembled WGS sequence"/>
</dbReference>
<feature type="transmembrane region" description="Helical" evidence="6">
    <location>
        <begin position="151"/>
        <end position="169"/>
    </location>
</feature>
<feature type="transmembrane region" description="Helical" evidence="6">
    <location>
        <begin position="66"/>
        <end position="86"/>
    </location>
</feature>
<feature type="transmembrane region" description="Helical" evidence="6">
    <location>
        <begin position="189"/>
        <end position="213"/>
    </location>
</feature>
<protein>
    <submittedName>
        <fullName evidence="8">Zinc finger, C3HC4 type (RING finger) domain containing protein</fullName>
    </submittedName>
</protein>
<dbReference type="AlphaFoldDB" id="L8H352"/>
<feature type="transmembrane region" description="Helical" evidence="6">
    <location>
        <begin position="98"/>
        <end position="116"/>
    </location>
</feature>
<dbReference type="GO" id="GO:0006511">
    <property type="term" value="P:ubiquitin-dependent protein catabolic process"/>
    <property type="evidence" value="ECO:0007669"/>
    <property type="project" value="TreeGrafter"/>
</dbReference>
<evidence type="ECO:0000256" key="5">
    <source>
        <dbReference type="SAM" id="MobiDB-lite"/>
    </source>
</evidence>